<reference evidence="5 6" key="1">
    <citation type="journal article" name="Sci. Rep.">
        <title>Genome-scale phylogenetic analyses confirm Olpidium as the closest living zoosporic fungus to the non-flagellated, terrestrial fungi.</title>
        <authorList>
            <person name="Chang Y."/>
            <person name="Rochon D."/>
            <person name="Sekimoto S."/>
            <person name="Wang Y."/>
            <person name="Chovatia M."/>
            <person name="Sandor L."/>
            <person name="Salamov A."/>
            <person name="Grigoriev I.V."/>
            <person name="Stajich J.E."/>
            <person name="Spatafora J.W."/>
        </authorList>
    </citation>
    <scope>NUCLEOTIDE SEQUENCE [LARGE SCALE GENOMIC DNA]</scope>
    <source>
        <strain evidence="5">S191</strain>
    </source>
</reference>
<dbReference type="GO" id="GO:0005956">
    <property type="term" value="C:protein kinase CK2 complex"/>
    <property type="evidence" value="ECO:0007669"/>
    <property type="project" value="UniProtKB-UniRule"/>
</dbReference>
<dbReference type="OrthoDB" id="3971593at2759"/>
<dbReference type="GO" id="GO:0005737">
    <property type="term" value="C:cytoplasm"/>
    <property type="evidence" value="ECO:0007669"/>
    <property type="project" value="TreeGrafter"/>
</dbReference>
<protein>
    <recommendedName>
        <fullName evidence="3">Casein kinase II subunit beta</fullName>
        <shortName evidence="3">CK II beta</shortName>
    </recommendedName>
</protein>
<dbReference type="Proteomes" id="UP000673691">
    <property type="component" value="Unassembled WGS sequence"/>
</dbReference>
<comment type="subunit">
    <text evidence="3">Tetramer of two alpha and two beta subunits.</text>
</comment>
<dbReference type="PRINTS" id="PR00472">
    <property type="entry name" value="CASNKINASEII"/>
</dbReference>
<dbReference type="FunFam" id="2.20.25.20:FF:000002">
    <property type="entry name" value="Casein kinase II subunit beta"/>
    <property type="match status" value="1"/>
</dbReference>
<evidence type="ECO:0000256" key="1">
    <source>
        <dbReference type="ARBA" id="ARBA00006941"/>
    </source>
</evidence>
<dbReference type="InterPro" id="IPR016149">
    <property type="entry name" value="Casein_kin_II_reg-sub_N"/>
</dbReference>
<dbReference type="SMART" id="SM01085">
    <property type="entry name" value="CK_II_beta"/>
    <property type="match status" value="1"/>
</dbReference>
<dbReference type="GO" id="GO:0034456">
    <property type="term" value="C:UTP-C complex"/>
    <property type="evidence" value="ECO:0007669"/>
    <property type="project" value="TreeGrafter"/>
</dbReference>
<evidence type="ECO:0000313" key="5">
    <source>
        <dbReference type="EMBL" id="KAG5458443.1"/>
    </source>
</evidence>
<comment type="similarity">
    <text evidence="1 3">Belongs to the casein kinase 2 subunit beta family.</text>
</comment>
<accession>A0A8H7ZRR9</accession>
<dbReference type="EMBL" id="JAEFCI010008475">
    <property type="protein sequence ID" value="KAG5458443.1"/>
    <property type="molecule type" value="Genomic_DNA"/>
</dbReference>
<dbReference type="PANTHER" id="PTHR11740:SF39">
    <property type="entry name" value="CASEIN KINASE II SUBUNIT BETA"/>
    <property type="match status" value="1"/>
</dbReference>
<feature type="region of interest" description="Disordered" evidence="4">
    <location>
        <begin position="278"/>
        <end position="313"/>
    </location>
</feature>
<gene>
    <name evidence="5" type="ORF">BJ554DRAFT_1332</name>
</gene>
<dbReference type="SUPFAM" id="SSF57798">
    <property type="entry name" value="Casein kinase II beta subunit"/>
    <property type="match status" value="1"/>
</dbReference>
<sequence>MNETDRAILSLVEPGNGGDANNYSGEEDEEFTRVDWFLSQKGSEFFCDIDEEYILDRFNLTGLSAEVKHYNHAFDLITDGLGGVAFWIGDKNSVRRLFFLKSPDFDYVFPGQPAPEDEIEEPLRSEVEKSARHMYGLIHARYIITHKGLERMHEKCENGDFGRCPRVFCRSQPLLPVGLTDIPGQKSVKLYCPKCEDVYNPRSTRHLVVDGAYFGTSFPHMLLQMHPHLAPSKAQVERYVPKIFGFKIRSVSAVHRAQDRVREELNWRVSQYINAEGGTANAAGSPASPTTPGGPVSADPLRRTSPETQAARK</sequence>
<evidence type="ECO:0000256" key="3">
    <source>
        <dbReference type="RuleBase" id="RU361268"/>
    </source>
</evidence>
<comment type="caution">
    <text evidence="5">The sequence shown here is derived from an EMBL/GenBank/DDBJ whole genome shotgun (WGS) entry which is preliminary data.</text>
</comment>
<proteinExistence type="inferred from homology"/>
<comment type="function">
    <text evidence="2 3">Regulatory subunit of casein kinase II/CK2. As part of the kinase complex regulates the basal catalytic activity of the alpha subunit a constitutively active serine/threonine-protein kinase that phosphorylates a large number of substrates containing acidic residues C-terminal to the phosphorylated serine or threonine.</text>
</comment>
<dbReference type="PANTHER" id="PTHR11740">
    <property type="entry name" value="CASEIN KINASE II SUBUNIT BETA"/>
    <property type="match status" value="1"/>
</dbReference>
<dbReference type="GO" id="GO:0006359">
    <property type="term" value="P:regulation of transcription by RNA polymerase III"/>
    <property type="evidence" value="ECO:0007669"/>
    <property type="project" value="TreeGrafter"/>
</dbReference>
<dbReference type="PROSITE" id="PS01101">
    <property type="entry name" value="CK2_BETA"/>
    <property type="match status" value="1"/>
</dbReference>
<evidence type="ECO:0000256" key="4">
    <source>
        <dbReference type="SAM" id="MobiDB-lite"/>
    </source>
</evidence>
<dbReference type="AlphaFoldDB" id="A0A8H7ZRR9"/>
<keyword evidence="6" id="KW-1185">Reference proteome</keyword>
<dbReference type="InterPro" id="IPR000704">
    <property type="entry name" value="Casein_kinase_II_reg-sub"/>
</dbReference>
<dbReference type="InterPro" id="IPR035991">
    <property type="entry name" value="Casein_kinase_II_beta-like"/>
</dbReference>
<feature type="compositionally biased region" description="Low complexity" evidence="4">
    <location>
        <begin position="278"/>
        <end position="295"/>
    </location>
</feature>
<dbReference type="GO" id="GO:0019887">
    <property type="term" value="F:protein kinase regulator activity"/>
    <property type="evidence" value="ECO:0007669"/>
    <property type="project" value="InterPro"/>
</dbReference>
<evidence type="ECO:0000313" key="6">
    <source>
        <dbReference type="Proteomes" id="UP000673691"/>
    </source>
</evidence>
<evidence type="ECO:0000256" key="2">
    <source>
        <dbReference type="ARBA" id="ARBA00045899"/>
    </source>
</evidence>
<dbReference type="Pfam" id="PF01214">
    <property type="entry name" value="CK_II_beta"/>
    <property type="match status" value="1"/>
</dbReference>
<dbReference type="Gene3D" id="2.20.25.20">
    <property type="match status" value="1"/>
</dbReference>
<organism evidence="5 6">
    <name type="scientific">Olpidium bornovanus</name>
    <dbReference type="NCBI Taxonomy" id="278681"/>
    <lineage>
        <taxon>Eukaryota</taxon>
        <taxon>Fungi</taxon>
        <taxon>Fungi incertae sedis</taxon>
        <taxon>Olpidiomycota</taxon>
        <taxon>Olpidiomycotina</taxon>
        <taxon>Olpidiomycetes</taxon>
        <taxon>Olpidiales</taxon>
        <taxon>Olpidiaceae</taxon>
        <taxon>Olpidium</taxon>
    </lineage>
</organism>
<dbReference type="Gene3D" id="1.10.1820.10">
    <property type="entry name" value="protein kinase ck2 holoenzyme, chain C, domain 1"/>
    <property type="match status" value="1"/>
</dbReference>
<name>A0A8H7ZRR9_9FUNG</name>